<dbReference type="EMBL" id="JAOL01000097">
    <property type="protein sequence ID" value="EUA90932.1"/>
    <property type="molecule type" value="Genomic_DNA"/>
</dbReference>
<comment type="caution">
    <text evidence="1">The sequence shown here is derived from an EMBL/GenBank/DDBJ whole genome shotgun (WGS) entry which is preliminary data.</text>
</comment>
<name>A0ABN0R1D8_MYCUL</name>
<dbReference type="Proteomes" id="UP000020681">
    <property type="component" value="Unassembled WGS sequence"/>
</dbReference>
<accession>A0ABN0R1D8</accession>
<sequence length="37" mass="3848">MACTAIIEAIPLRTALRIASAVGCCHAFHNPGPNAQE</sequence>
<keyword evidence="2" id="KW-1185">Reference proteome</keyword>
<evidence type="ECO:0000313" key="1">
    <source>
        <dbReference type="EMBL" id="EUA90932.1"/>
    </source>
</evidence>
<evidence type="ECO:0000313" key="2">
    <source>
        <dbReference type="Proteomes" id="UP000020681"/>
    </source>
</evidence>
<reference evidence="1 2" key="1">
    <citation type="submission" date="2014-01" db="EMBL/GenBank/DDBJ databases">
        <authorList>
            <person name="Dobos K."/>
            <person name="Lenaerts A."/>
            <person name="Ordway D."/>
            <person name="DeGroote M.A."/>
            <person name="Parker T."/>
            <person name="Sizemore C."/>
            <person name="Tallon L.J."/>
            <person name="Sadzewicz L.K."/>
            <person name="Sengamalay N."/>
            <person name="Fraser C.M."/>
            <person name="Hine E."/>
            <person name="Shefchek K.A."/>
            <person name="Das S.P."/>
            <person name="Tettelin H."/>
        </authorList>
    </citation>
    <scope>NUCLEOTIDE SEQUENCE [LARGE SCALE GENOMIC DNA]</scope>
    <source>
        <strain evidence="1 2">Harvey</strain>
    </source>
</reference>
<organism evidence="1 2">
    <name type="scientific">Mycobacterium ulcerans str. Harvey</name>
    <dbReference type="NCBI Taxonomy" id="1299332"/>
    <lineage>
        <taxon>Bacteria</taxon>
        <taxon>Bacillati</taxon>
        <taxon>Actinomycetota</taxon>
        <taxon>Actinomycetes</taxon>
        <taxon>Mycobacteriales</taxon>
        <taxon>Mycobacteriaceae</taxon>
        <taxon>Mycobacterium</taxon>
        <taxon>Mycobacterium ulcerans group</taxon>
    </lineage>
</organism>
<proteinExistence type="predicted"/>
<gene>
    <name evidence="1" type="ORF">I551_2720</name>
</gene>
<protein>
    <submittedName>
        <fullName evidence="1">Uncharacterized protein</fullName>
    </submittedName>
</protein>